<feature type="non-terminal residue" evidence="1">
    <location>
        <position position="137"/>
    </location>
</feature>
<protein>
    <submittedName>
        <fullName evidence="1">Uncharacterized protein</fullName>
    </submittedName>
</protein>
<dbReference type="EMBL" id="LXQA010214803">
    <property type="protein sequence ID" value="MCI34548.1"/>
    <property type="molecule type" value="Genomic_DNA"/>
</dbReference>
<organism evidence="1 2">
    <name type="scientific">Trifolium medium</name>
    <dbReference type="NCBI Taxonomy" id="97028"/>
    <lineage>
        <taxon>Eukaryota</taxon>
        <taxon>Viridiplantae</taxon>
        <taxon>Streptophyta</taxon>
        <taxon>Embryophyta</taxon>
        <taxon>Tracheophyta</taxon>
        <taxon>Spermatophyta</taxon>
        <taxon>Magnoliopsida</taxon>
        <taxon>eudicotyledons</taxon>
        <taxon>Gunneridae</taxon>
        <taxon>Pentapetalae</taxon>
        <taxon>rosids</taxon>
        <taxon>fabids</taxon>
        <taxon>Fabales</taxon>
        <taxon>Fabaceae</taxon>
        <taxon>Papilionoideae</taxon>
        <taxon>50 kb inversion clade</taxon>
        <taxon>NPAAA clade</taxon>
        <taxon>Hologalegina</taxon>
        <taxon>IRL clade</taxon>
        <taxon>Trifolieae</taxon>
        <taxon>Trifolium</taxon>
    </lineage>
</organism>
<keyword evidence="2" id="KW-1185">Reference proteome</keyword>
<comment type="caution">
    <text evidence="1">The sequence shown here is derived from an EMBL/GenBank/DDBJ whole genome shotgun (WGS) entry which is preliminary data.</text>
</comment>
<evidence type="ECO:0000313" key="2">
    <source>
        <dbReference type="Proteomes" id="UP000265520"/>
    </source>
</evidence>
<dbReference type="AlphaFoldDB" id="A0A392RD46"/>
<dbReference type="Proteomes" id="UP000265520">
    <property type="component" value="Unassembled WGS sequence"/>
</dbReference>
<sequence length="137" mass="15668">MDTEVIESSKIHVDISLSSTNIPTSETQDIVISDHIELNDQNNAEIITNPNSEPNIPSIPKFSNPELVKLCNNIIKRVKEIHSLRYSFVEPNEYLTAWEKLKSDIIKDLELVQAGDMEDLVDYQENLKDWVKSVKSE</sequence>
<name>A0A392RD46_9FABA</name>
<accession>A0A392RD46</accession>
<evidence type="ECO:0000313" key="1">
    <source>
        <dbReference type="EMBL" id="MCI34548.1"/>
    </source>
</evidence>
<reference evidence="1 2" key="1">
    <citation type="journal article" date="2018" name="Front. Plant Sci.">
        <title>Red Clover (Trifolium pratense) and Zigzag Clover (T. medium) - A Picture of Genomic Similarities and Differences.</title>
        <authorList>
            <person name="Dluhosova J."/>
            <person name="Istvanek J."/>
            <person name="Nedelnik J."/>
            <person name="Repkova J."/>
        </authorList>
    </citation>
    <scope>NUCLEOTIDE SEQUENCE [LARGE SCALE GENOMIC DNA]</scope>
    <source>
        <strain evidence="2">cv. 10/8</strain>
        <tissue evidence="1">Leaf</tissue>
    </source>
</reference>
<proteinExistence type="predicted"/>